<dbReference type="RefSeq" id="WP_051177614.1">
    <property type="nucleotide sequence ID" value="NZ_LT906446.1"/>
</dbReference>
<dbReference type="AlphaFoldDB" id="A0A239TZX4"/>
<dbReference type="EMBL" id="LT906446">
    <property type="protein sequence ID" value="SNV03142.1"/>
    <property type="molecule type" value="Genomic_DNA"/>
</dbReference>
<protein>
    <submittedName>
        <fullName evidence="2">Uncharacterized protein</fullName>
    </submittedName>
</protein>
<feature type="transmembrane region" description="Helical" evidence="1">
    <location>
        <begin position="193"/>
        <end position="211"/>
    </location>
</feature>
<dbReference type="Proteomes" id="UP000215383">
    <property type="component" value="Chromosome 1"/>
</dbReference>
<evidence type="ECO:0000256" key="1">
    <source>
        <dbReference type="SAM" id="Phobius"/>
    </source>
</evidence>
<dbReference type="GeneID" id="78507699"/>
<name>A0A239TZX4_9FIRM</name>
<feature type="transmembrane region" description="Helical" evidence="1">
    <location>
        <begin position="113"/>
        <end position="137"/>
    </location>
</feature>
<accession>A0A239TZX4</accession>
<feature type="transmembrane region" description="Helical" evidence="1">
    <location>
        <begin position="35"/>
        <end position="55"/>
    </location>
</feature>
<keyword evidence="1" id="KW-0472">Membrane</keyword>
<reference evidence="2 3" key="1">
    <citation type="submission" date="2017-06" db="EMBL/GenBank/DDBJ databases">
        <authorList>
            <consortium name="Pathogen Informatics"/>
        </authorList>
    </citation>
    <scope>NUCLEOTIDE SEQUENCE [LARGE SCALE GENOMIC DNA]</scope>
    <source>
        <strain evidence="2 3">NCTC10570</strain>
    </source>
</reference>
<feature type="transmembrane region" description="Helical" evidence="1">
    <location>
        <begin position="149"/>
        <end position="173"/>
    </location>
</feature>
<sequence length="230" mass="26348">MRNLNFKVIVDGMLIVTLLLSMAYLLIGIDNHEIVGTVFFILFIVHIILNRKWFFSVFKGKYSGMRIFFIGLNFLIFVMMIGLIISGMIFATYTPNFIKTANSIEMARLLHLLTAYWCFVLLSLHLGTNLTPIVNAIKLNDMYKEIIRFAGILLACYGVFAFVRQNIISYLFLQQGFVFFNINQSLSGCLIDYIAIMSFGTMVGYSIKRLFIKINLCKMSKEMKIKSGVD</sequence>
<dbReference type="GO" id="GO:0016020">
    <property type="term" value="C:membrane"/>
    <property type="evidence" value="ECO:0007669"/>
    <property type="project" value="InterPro"/>
</dbReference>
<keyword evidence="3" id="KW-1185">Reference proteome</keyword>
<evidence type="ECO:0000313" key="2">
    <source>
        <dbReference type="EMBL" id="SNV03142.1"/>
    </source>
</evidence>
<proteinExistence type="predicted"/>
<feature type="transmembrane region" description="Helical" evidence="1">
    <location>
        <begin position="67"/>
        <end position="93"/>
    </location>
</feature>
<gene>
    <name evidence="2" type="ORF">SAMEA4364220_01707</name>
</gene>
<dbReference type="GO" id="GO:0022904">
    <property type="term" value="P:respiratory electron transport chain"/>
    <property type="evidence" value="ECO:0007669"/>
    <property type="project" value="InterPro"/>
</dbReference>
<dbReference type="InterPro" id="IPR016174">
    <property type="entry name" value="Di-haem_cyt_TM"/>
</dbReference>
<keyword evidence="1" id="KW-1133">Transmembrane helix</keyword>
<dbReference type="SUPFAM" id="SSF81342">
    <property type="entry name" value="Transmembrane di-heme cytochromes"/>
    <property type="match status" value="1"/>
</dbReference>
<keyword evidence="1" id="KW-0812">Transmembrane</keyword>
<organism evidence="2 3">
    <name type="scientific">Megamonas hypermegale</name>
    <dbReference type="NCBI Taxonomy" id="158847"/>
    <lineage>
        <taxon>Bacteria</taxon>
        <taxon>Bacillati</taxon>
        <taxon>Bacillota</taxon>
        <taxon>Negativicutes</taxon>
        <taxon>Selenomonadales</taxon>
        <taxon>Selenomonadaceae</taxon>
        <taxon>Megamonas</taxon>
    </lineage>
</organism>
<feature type="transmembrane region" description="Helical" evidence="1">
    <location>
        <begin position="12"/>
        <end position="29"/>
    </location>
</feature>
<evidence type="ECO:0000313" key="3">
    <source>
        <dbReference type="Proteomes" id="UP000215383"/>
    </source>
</evidence>